<reference evidence="1" key="1">
    <citation type="submission" date="2022-03" db="EMBL/GenBank/DDBJ databases">
        <title>Genomic analyses of argali, domestic sheep and their hybrids provide insights into chromosomal evolution, heterosis and genetic basis of agronomic traits.</title>
        <authorList>
            <person name="Li M."/>
        </authorList>
    </citation>
    <scope>NUCLEOTIDE SEQUENCE</scope>
    <source>
        <strain evidence="1">F1 hybrid</strain>
    </source>
</reference>
<sequence length="184" mass="19879">MDQTVLGVMSEGPGTQPSRVRSTHVGPELRPTSCPQHRHDENPQKSPPTQVWKPRPPATLHPKDASPKGYSKTPRPAAGGPLIPSWEREQPCDRLCNTLGSVTGAEYGGQRWGGSSVAVPTLRAGAGSRVERRKPAALVNLEGLYLSDPGERWAPGRVTSISGDTKKFLVTEAAAKRYSEFCFV</sequence>
<evidence type="ECO:0000313" key="2">
    <source>
        <dbReference type="Proteomes" id="UP001057279"/>
    </source>
</evidence>
<dbReference type="EMBL" id="CM043040">
    <property type="protein sequence ID" value="KAI4573192.1"/>
    <property type="molecule type" value="Genomic_DNA"/>
</dbReference>
<dbReference type="Proteomes" id="UP001057279">
    <property type="component" value="Linkage Group LG15"/>
</dbReference>
<comment type="caution">
    <text evidence="1">The sequence shown here is derived from an EMBL/GenBank/DDBJ whole genome shotgun (WGS) entry which is preliminary data.</text>
</comment>
<keyword evidence="2" id="KW-1185">Reference proteome</keyword>
<name>A0ACB9UM73_9CETA</name>
<accession>A0ACB9UM73</accession>
<protein>
    <submittedName>
        <fullName evidence="1">Uncharacterized protein</fullName>
    </submittedName>
</protein>
<gene>
    <name evidence="1" type="ORF">MJG53_013030</name>
</gene>
<organism evidence="1 2">
    <name type="scientific">Ovis ammon polii x Ovis aries</name>
    <dbReference type="NCBI Taxonomy" id="2918886"/>
    <lineage>
        <taxon>Eukaryota</taxon>
        <taxon>Metazoa</taxon>
        <taxon>Chordata</taxon>
        <taxon>Craniata</taxon>
        <taxon>Vertebrata</taxon>
        <taxon>Euteleostomi</taxon>
        <taxon>Mammalia</taxon>
        <taxon>Eutheria</taxon>
        <taxon>Laurasiatheria</taxon>
        <taxon>Artiodactyla</taxon>
        <taxon>Ruminantia</taxon>
        <taxon>Pecora</taxon>
        <taxon>Bovidae</taxon>
        <taxon>Caprinae</taxon>
        <taxon>Ovis</taxon>
    </lineage>
</organism>
<evidence type="ECO:0000313" key="1">
    <source>
        <dbReference type="EMBL" id="KAI4573192.1"/>
    </source>
</evidence>
<proteinExistence type="predicted"/>